<evidence type="ECO:0000313" key="2">
    <source>
        <dbReference type="EMBL" id="GAA2027615.1"/>
    </source>
</evidence>
<name>A0ABN2U1Z8_9MICO</name>
<evidence type="ECO:0000256" key="1">
    <source>
        <dbReference type="SAM" id="SignalP"/>
    </source>
</evidence>
<gene>
    <name evidence="2" type="ORF">GCM10009740_16640</name>
</gene>
<feature type="chain" id="PRO_5045828110" description="ScyD/ScyE family protein" evidence="1">
    <location>
        <begin position="33"/>
        <end position="378"/>
    </location>
</feature>
<dbReference type="InterPro" id="IPR011042">
    <property type="entry name" value="6-blade_b-propeller_TolB-like"/>
</dbReference>
<accession>A0ABN2U1Z8</accession>
<keyword evidence="1" id="KW-0732">Signal</keyword>
<organism evidence="2 3">
    <name type="scientific">Terrabacter terrae</name>
    <dbReference type="NCBI Taxonomy" id="318434"/>
    <lineage>
        <taxon>Bacteria</taxon>
        <taxon>Bacillati</taxon>
        <taxon>Actinomycetota</taxon>
        <taxon>Actinomycetes</taxon>
        <taxon>Micrococcales</taxon>
        <taxon>Intrasporangiaceae</taxon>
        <taxon>Terrabacter</taxon>
    </lineage>
</organism>
<reference evidence="2 3" key="1">
    <citation type="journal article" date="2019" name="Int. J. Syst. Evol. Microbiol.">
        <title>The Global Catalogue of Microorganisms (GCM) 10K type strain sequencing project: providing services to taxonomists for standard genome sequencing and annotation.</title>
        <authorList>
            <consortium name="The Broad Institute Genomics Platform"/>
            <consortium name="The Broad Institute Genome Sequencing Center for Infectious Disease"/>
            <person name="Wu L."/>
            <person name="Ma J."/>
        </authorList>
    </citation>
    <scope>NUCLEOTIDE SEQUENCE [LARGE SCALE GENOMIC DNA]</scope>
    <source>
        <strain evidence="2 3">JCM 14283</strain>
    </source>
</reference>
<protein>
    <recommendedName>
        <fullName evidence="4">ScyD/ScyE family protein</fullName>
    </recommendedName>
</protein>
<evidence type="ECO:0008006" key="4">
    <source>
        <dbReference type="Google" id="ProtNLM"/>
    </source>
</evidence>
<sequence length="378" mass="38705">MPMKKKSLIRRFAGIGVATLAVSAAAANSVEAQTSSSTTHTPKVVASGLNSPRQLTFSPGGWLYVAEAGTTGRTACRPSNLDPKAKACVGLTGSVARIGARGTVTRVVRGLPSVGTADEPLGPADLVFTEGDSFALTIGLGGSTAYRASFGSMGARLGTLVNVDLRSHEGPRVTRIADLAAYEARANPDKGHVESNPTGLARWGDSYVYTDSGGNAVNSTRHGGTTLAVLPPVPTTKPTPNGPPAGFPAEAVPTDVVRGPDGAWYVSQLVGFPFEKGAATIWRLVPGHAPTAYATGLTNVTSLAFDHHGRLYAVEIAANGLLNGPVGALVRVPRESTSPVVVAGGLAAPYGVALRGDDAYVTTHTTEAGAGQVLRVHL</sequence>
<dbReference type="SUPFAM" id="SSF63829">
    <property type="entry name" value="Calcium-dependent phosphotriesterase"/>
    <property type="match status" value="1"/>
</dbReference>
<dbReference type="InterPro" id="IPR048031">
    <property type="entry name" value="ScyD/ScyE-like"/>
</dbReference>
<dbReference type="EMBL" id="BAAANB010000007">
    <property type="protein sequence ID" value="GAA2027615.1"/>
    <property type="molecule type" value="Genomic_DNA"/>
</dbReference>
<proteinExistence type="predicted"/>
<keyword evidence="3" id="KW-1185">Reference proteome</keyword>
<dbReference type="NCBIfam" id="NF033206">
    <property type="entry name" value="ScyE_fam"/>
    <property type="match status" value="1"/>
</dbReference>
<evidence type="ECO:0000313" key="3">
    <source>
        <dbReference type="Proteomes" id="UP001501285"/>
    </source>
</evidence>
<feature type="signal peptide" evidence="1">
    <location>
        <begin position="1"/>
        <end position="32"/>
    </location>
</feature>
<dbReference type="Proteomes" id="UP001501285">
    <property type="component" value="Unassembled WGS sequence"/>
</dbReference>
<comment type="caution">
    <text evidence="2">The sequence shown here is derived from an EMBL/GenBank/DDBJ whole genome shotgun (WGS) entry which is preliminary data.</text>
</comment>
<dbReference type="Gene3D" id="2.120.10.30">
    <property type="entry name" value="TolB, C-terminal domain"/>
    <property type="match status" value="1"/>
</dbReference>